<evidence type="ECO:0000259" key="17">
    <source>
        <dbReference type="Pfam" id="PF02706"/>
    </source>
</evidence>
<keyword evidence="5" id="KW-1003">Cell membrane</keyword>
<accession>A0A095STG6</accession>
<dbReference type="InterPro" id="IPR005702">
    <property type="entry name" value="Wzc-like_C"/>
</dbReference>
<evidence type="ECO:0000256" key="3">
    <source>
        <dbReference type="ARBA" id="ARBA00008883"/>
    </source>
</evidence>
<comment type="catalytic activity">
    <reaction evidence="15">
        <text>L-tyrosyl-[protein] + ATP = O-phospho-L-tyrosyl-[protein] + ADP + H(+)</text>
        <dbReference type="Rhea" id="RHEA:10596"/>
        <dbReference type="Rhea" id="RHEA-COMP:10136"/>
        <dbReference type="Rhea" id="RHEA-COMP:20101"/>
        <dbReference type="ChEBI" id="CHEBI:15378"/>
        <dbReference type="ChEBI" id="CHEBI:30616"/>
        <dbReference type="ChEBI" id="CHEBI:46858"/>
        <dbReference type="ChEBI" id="CHEBI:61978"/>
        <dbReference type="ChEBI" id="CHEBI:456216"/>
        <dbReference type="EC" id="2.7.10.2"/>
    </reaction>
</comment>
<gene>
    <name evidence="19" type="ORF">LG45_10795</name>
</gene>
<name>A0A095STG6_9FLAO</name>
<evidence type="ECO:0000259" key="18">
    <source>
        <dbReference type="Pfam" id="PF13614"/>
    </source>
</evidence>
<organism evidence="19 20">
    <name type="scientific">Flavobacterium aquatile LMG 4008 = ATCC 11947</name>
    <dbReference type="NCBI Taxonomy" id="1453498"/>
    <lineage>
        <taxon>Bacteria</taxon>
        <taxon>Pseudomonadati</taxon>
        <taxon>Bacteroidota</taxon>
        <taxon>Flavobacteriia</taxon>
        <taxon>Flavobacteriales</taxon>
        <taxon>Flavobacteriaceae</taxon>
        <taxon>Flavobacterium</taxon>
    </lineage>
</organism>
<feature type="domain" description="Polysaccharide chain length determinant N-terminal" evidence="17">
    <location>
        <begin position="18"/>
        <end position="99"/>
    </location>
</feature>
<dbReference type="InterPro" id="IPR003856">
    <property type="entry name" value="LPS_length_determ_N"/>
</dbReference>
<dbReference type="InterPro" id="IPR027417">
    <property type="entry name" value="P-loop_NTPase"/>
</dbReference>
<evidence type="ECO:0000256" key="5">
    <source>
        <dbReference type="ARBA" id="ARBA00022475"/>
    </source>
</evidence>
<evidence type="ECO:0000256" key="15">
    <source>
        <dbReference type="ARBA" id="ARBA00051245"/>
    </source>
</evidence>
<feature type="domain" description="AAA" evidence="18">
    <location>
        <begin position="569"/>
        <end position="718"/>
    </location>
</feature>
<feature type="transmembrane region" description="Helical" evidence="16">
    <location>
        <begin position="21"/>
        <end position="41"/>
    </location>
</feature>
<evidence type="ECO:0000256" key="10">
    <source>
        <dbReference type="ARBA" id="ARBA00022777"/>
    </source>
</evidence>
<keyword evidence="7" id="KW-0808">Transferase</keyword>
<dbReference type="GO" id="GO:0005886">
    <property type="term" value="C:plasma membrane"/>
    <property type="evidence" value="ECO:0007669"/>
    <property type="project" value="UniProtKB-SubCell"/>
</dbReference>
<dbReference type="Pfam" id="PF13614">
    <property type="entry name" value="AAA_31"/>
    <property type="match status" value="1"/>
</dbReference>
<dbReference type="PANTHER" id="PTHR32309">
    <property type="entry name" value="TYROSINE-PROTEIN KINASE"/>
    <property type="match status" value="1"/>
</dbReference>
<dbReference type="Pfam" id="PF02706">
    <property type="entry name" value="Wzz"/>
    <property type="match status" value="1"/>
</dbReference>
<dbReference type="Proteomes" id="UP000029554">
    <property type="component" value="Unassembled WGS sequence"/>
</dbReference>
<evidence type="ECO:0000256" key="2">
    <source>
        <dbReference type="ARBA" id="ARBA00007316"/>
    </source>
</evidence>
<evidence type="ECO:0000313" key="19">
    <source>
        <dbReference type="EMBL" id="KGD67604.1"/>
    </source>
</evidence>
<sequence>MQSQPIKINFKEELLKYLHHWKWILFSTVVSLVACFFYLRYASDVYETSSKIQILDSSNAAFKMPNDGVSIFGTSKVNHENQIENIKSSRIINTVVDSLNLTTEIYSVGRVKSYELWNKTPFKVIWSIEKDSLKNKKVTFQIEITDKGYKLNDSNKEYRFEHTNFDFEIPFKLSLKNNTSIKKLNGRIYSVFLRDQKSISKSISRKLAIDYVGNQSDILKISLTGNNTEKISDIVNKLVTVFNNDGIKDRQFVHQKTVDFVDKRFEYLYTELDSIEESKANYKKNNEIVNVDSDGSFLMQRTYISKSDLDKVNTQSTLSKLMLLSINKSKELELLPPNVGFDDQEINSLIEKYNQQVFKCNKLVQSGGGASNPLVAESISQANQLKNNVKTSIIGYQKVLEIKKEEFGKINAEEKEKYGSVPKKEKNIRSIERQQTIKENLYVLLLQKREEALVNLAITNPCIKVVEYAVFSDAPIFPDRKAYVGIAFLIGLFIPFSVIFITNLLNNKIQSKEDIEEEISDAIVISEIPNIKDEQKKVSHLDRSVLSESFRILSSNIKHISPSKEEGTVIFVTSSVKGEGKTFVSTNLALTLASFGKKIVLVGADLRNPQLHRSLDLKKLLVKGVTNYLFDAKLTSDDIITKNLEEDSNLHVIISGIIPENPAELLSNGRFEILLEELRSKYDYIIVDTAPTVLVTDTSLILGFADTVLYVARANFTEKRLLKFIINFKKLNTIKSMGIILNNVEQNKKYGYKYNYGYGYGYGYEDGTIEDNLWKRTKHILSKLNRKK</sequence>
<dbReference type="STRING" id="1453498.LG45_10795"/>
<dbReference type="SUPFAM" id="SSF52540">
    <property type="entry name" value="P-loop containing nucleoside triphosphate hydrolases"/>
    <property type="match status" value="1"/>
</dbReference>
<keyword evidence="11" id="KW-0067">ATP-binding</keyword>
<keyword evidence="8 16" id="KW-0812">Transmembrane</keyword>
<reference evidence="19 20" key="1">
    <citation type="submission" date="2014-09" db="EMBL/GenBank/DDBJ databases">
        <title>Whole Genome Shotgun of Flavobacterium aquatile LMG 4008.</title>
        <authorList>
            <person name="Gale A.N."/>
            <person name="Pipes S.E."/>
            <person name="Newman J.D."/>
        </authorList>
    </citation>
    <scope>NUCLEOTIDE SEQUENCE [LARGE SCALE GENOMIC DNA]</scope>
    <source>
        <strain evidence="19 20">LMG 4008</strain>
    </source>
</reference>
<keyword evidence="6" id="KW-0997">Cell inner membrane</keyword>
<comment type="similarity">
    <text evidence="3">Belongs to the etk/wzc family.</text>
</comment>
<keyword evidence="20" id="KW-1185">Reference proteome</keyword>
<evidence type="ECO:0000256" key="1">
    <source>
        <dbReference type="ARBA" id="ARBA00004429"/>
    </source>
</evidence>
<dbReference type="RefSeq" id="WP_035126949.1">
    <property type="nucleotide sequence ID" value="NZ_JRHH01000004.1"/>
</dbReference>
<protein>
    <recommendedName>
        <fullName evidence="4">non-specific protein-tyrosine kinase</fullName>
        <ecNumber evidence="4">2.7.10.2</ecNumber>
    </recommendedName>
</protein>
<dbReference type="InterPro" id="IPR025669">
    <property type="entry name" value="AAA_dom"/>
</dbReference>
<evidence type="ECO:0000256" key="6">
    <source>
        <dbReference type="ARBA" id="ARBA00022519"/>
    </source>
</evidence>
<dbReference type="eggNOG" id="COG0489">
    <property type="taxonomic scope" value="Bacteria"/>
</dbReference>
<evidence type="ECO:0000256" key="9">
    <source>
        <dbReference type="ARBA" id="ARBA00022741"/>
    </source>
</evidence>
<evidence type="ECO:0000256" key="14">
    <source>
        <dbReference type="ARBA" id="ARBA00023137"/>
    </source>
</evidence>
<evidence type="ECO:0000256" key="11">
    <source>
        <dbReference type="ARBA" id="ARBA00022840"/>
    </source>
</evidence>
<evidence type="ECO:0000256" key="12">
    <source>
        <dbReference type="ARBA" id="ARBA00022989"/>
    </source>
</evidence>
<dbReference type="PROSITE" id="PS51257">
    <property type="entry name" value="PROKAR_LIPOPROTEIN"/>
    <property type="match status" value="1"/>
</dbReference>
<dbReference type="eggNOG" id="COG3206">
    <property type="taxonomic scope" value="Bacteria"/>
</dbReference>
<evidence type="ECO:0000256" key="7">
    <source>
        <dbReference type="ARBA" id="ARBA00022679"/>
    </source>
</evidence>
<evidence type="ECO:0000256" key="4">
    <source>
        <dbReference type="ARBA" id="ARBA00011903"/>
    </source>
</evidence>
<dbReference type="AlphaFoldDB" id="A0A095STG6"/>
<dbReference type="CDD" id="cd05387">
    <property type="entry name" value="BY-kinase"/>
    <property type="match status" value="1"/>
</dbReference>
<dbReference type="GO" id="GO:0005524">
    <property type="term" value="F:ATP binding"/>
    <property type="evidence" value="ECO:0007669"/>
    <property type="project" value="UniProtKB-KW"/>
</dbReference>
<comment type="subcellular location">
    <subcellularLocation>
        <location evidence="1">Cell inner membrane</location>
        <topology evidence="1">Multi-pass membrane protein</topology>
    </subcellularLocation>
</comment>
<dbReference type="Gene3D" id="3.40.50.300">
    <property type="entry name" value="P-loop containing nucleotide triphosphate hydrolases"/>
    <property type="match status" value="1"/>
</dbReference>
<keyword evidence="13 16" id="KW-0472">Membrane</keyword>
<dbReference type="InterPro" id="IPR050445">
    <property type="entry name" value="Bact_polysacc_biosynth/exp"/>
</dbReference>
<keyword evidence="14" id="KW-0829">Tyrosine-protein kinase</keyword>
<feature type="transmembrane region" description="Helical" evidence="16">
    <location>
        <begin position="482"/>
        <end position="505"/>
    </location>
</feature>
<evidence type="ECO:0000256" key="8">
    <source>
        <dbReference type="ARBA" id="ARBA00022692"/>
    </source>
</evidence>
<dbReference type="NCBIfam" id="TIGR01007">
    <property type="entry name" value="eps_fam"/>
    <property type="match status" value="1"/>
</dbReference>
<proteinExistence type="inferred from homology"/>
<keyword evidence="9" id="KW-0547">Nucleotide-binding</keyword>
<comment type="caution">
    <text evidence="19">The sequence shown here is derived from an EMBL/GenBank/DDBJ whole genome shotgun (WGS) entry which is preliminary data.</text>
</comment>
<evidence type="ECO:0000313" key="20">
    <source>
        <dbReference type="Proteomes" id="UP000029554"/>
    </source>
</evidence>
<evidence type="ECO:0000256" key="16">
    <source>
        <dbReference type="SAM" id="Phobius"/>
    </source>
</evidence>
<comment type="similarity">
    <text evidence="2">Belongs to the CpsD/CapB family.</text>
</comment>
<dbReference type="OrthoDB" id="9794577at2"/>
<evidence type="ECO:0000256" key="13">
    <source>
        <dbReference type="ARBA" id="ARBA00023136"/>
    </source>
</evidence>
<keyword evidence="10" id="KW-0418">Kinase</keyword>
<keyword evidence="12 16" id="KW-1133">Transmembrane helix</keyword>
<dbReference type="PANTHER" id="PTHR32309:SF13">
    <property type="entry name" value="FERRIC ENTEROBACTIN TRANSPORT PROTEIN FEPE"/>
    <property type="match status" value="1"/>
</dbReference>
<dbReference type="GO" id="GO:0004715">
    <property type="term" value="F:non-membrane spanning protein tyrosine kinase activity"/>
    <property type="evidence" value="ECO:0007669"/>
    <property type="project" value="UniProtKB-EC"/>
</dbReference>
<dbReference type="EMBL" id="JRHH01000004">
    <property type="protein sequence ID" value="KGD67604.1"/>
    <property type="molecule type" value="Genomic_DNA"/>
</dbReference>
<dbReference type="EC" id="2.7.10.2" evidence="4"/>